<dbReference type="InterPro" id="IPR036734">
    <property type="entry name" value="Neur_chan_lig-bd_sf"/>
</dbReference>
<dbReference type="PANTHER" id="PTHR18945">
    <property type="entry name" value="NEUROTRANSMITTER GATED ION CHANNEL"/>
    <property type="match status" value="1"/>
</dbReference>
<dbReference type="PRINTS" id="PR00252">
    <property type="entry name" value="NRIONCHANNEL"/>
</dbReference>
<dbReference type="CDD" id="cd19051">
    <property type="entry name" value="LGIC_TM_cation"/>
    <property type="match status" value="1"/>
</dbReference>
<feature type="transmembrane region" description="Helical" evidence="5">
    <location>
        <begin position="264"/>
        <end position="283"/>
    </location>
</feature>
<comment type="caution">
    <text evidence="8">The sequence shown here is derived from an EMBL/GenBank/DDBJ whole genome shotgun (WGS) entry which is preliminary data.</text>
</comment>
<dbReference type="AlphaFoldDB" id="A0A9Q1BEC3"/>
<keyword evidence="5" id="KW-0813">Transport</keyword>
<dbReference type="Gene3D" id="1.20.58.390">
    <property type="entry name" value="Neurotransmitter-gated ion-channel transmembrane domain"/>
    <property type="match status" value="1"/>
</dbReference>
<evidence type="ECO:0000256" key="5">
    <source>
        <dbReference type="RuleBase" id="RU000687"/>
    </source>
</evidence>
<keyword evidence="8" id="KW-0675">Receptor</keyword>
<protein>
    <submittedName>
        <fullName evidence="8">Neuronal acetylcholine receptor subunit alpha-10</fullName>
    </submittedName>
</protein>
<keyword evidence="4 5" id="KW-0472">Membrane</keyword>
<dbReference type="InterPro" id="IPR006202">
    <property type="entry name" value="Neur_chan_lig-bd"/>
</dbReference>
<feature type="transmembrane region" description="Helical" evidence="5">
    <location>
        <begin position="295"/>
        <end position="315"/>
    </location>
</feature>
<dbReference type="CDD" id="cd18989">
    <property type="entry name" value="LGIC_ECD_cation"/>
    <property type="match status" value="1"/>
</dbReference>
<accession>A0A9Q1BEC3</accession>
<comment type="caution">
    <text evidence="5">Lacks conserved residue(s) required for the propagation of feature annotation.</text>
</comment>
<keyword evidence="5" id="KW-0407">Ion channel</keyword>
<feature type="transmembrane region" description="Helical" evidence="5">
    <location>
        <begin position="235"/>
        <end position="258"/>
    </location>
</feature>
<keyword evidence="9" id="KW-1185">Reference proteome</keyword>
<evidence type="ECO:0000259" key="6">
    <source>
        <dbReference type="Pfam" id="PF02931"/>
    </source>
</evidence>
<comment type="subcellular location">
    <subcellularLocation>
        <location evidence="1">Membrane</location>
        <topology evidence="1">Multi-pass membrane protein</topology>
    </subcellularLocation>
</comment>
<dbReference type="GO" id="GO:0005230">
    <property type="term" value="F:extracellular ligand-gated monoatomic ion channel activity"/>
    <property type="evidence" value="ECO:0007669"/>
    <property type="project" value="InterPro"/>
</dbReference>
<dbReference type="InterPro" id="IPR038050">
    <property type="entry name" value="Neuro_actylchol_rec"/>
</dbReference>
<keyword evidence="3 5" id="KW-1133">Transmembrane helix</keyword>
<proteinExistence type="inferred from homology"/>
<organism evidence="8 9">
    <name type="scientific">Holothuria leucospilota</name>
    <name type="common">Black long sea cucumber</name>
    <name type="synonym">Mertensiothuria leucospilota</name>
    <dbReference type="NCBI Taxonomy" id="206669"/>
    <lineage>
        <taxon>Eukaryota</taxon>
        <taxon>Metazoa</taxon>
        <taxon>Echinodermata</taxon>
        <taxon>Eleutherozoa</taxon>
        <taxon>Echinozoa</taxon>
        <taxon>Holothuroidea</taxon>
        <taxon>Aspidochirotacea</taxon>
        <taxon>Aspidochirotida</taxon>
        <taxon>Holothuriidae</taxon>
        <taxon>Holothuria</taxon>
    </lineage>
</organism>
<evidence type="ECO:0000313" key="9">
    <source>
        <dbReference type="Proteomes" id="UP001152320"/>
    </source>
</evidence>
<dbReference type="PROSITE" id="PS00236">
    <property type="entry name" value="NEUROTR_ION_CHANNEL"/>
    <property type="match status" value="1"/>
</dbReference>
<dbReference type="InterPro" id="IPR006201">
    <property type="entry name" value="Neur_channel"/>
</dbReference>
<dbReference type="InterPro" id="IPR006029">
    <property type="entry name" value="Neurotrans-gated_channel_TM"/>
</dbReference>
<name>A0A9Q1BEC3_HOLLE</name>
<dbReference type="Pfam" id="PF02931">
    <property type="entry name" value="Neur_chan_LBD"/>
    <property type="match status" value="1"/>
</dbReference>
<sequence>MKLTICFTAVYARHPRSAEGRVRDYLLNQANYSSKERPVLNSDDAVHVVLSMQLFAMLDLNERDEIVTTASWLNLAWRDERLTWTPQDFNNTDLVTMYAEEIWTPQIFLLNSLDSFGSSIASSNQGQILLTSEGNVLYGAPFIQASQCHMSIRYFPFDIQGCPLTFIPGNELAENIYITTELSRYQSSIKNSEWDLINITSHNYFYNVSHYISNRPVAEYTTGCLCMFFKRDPRYYITTLIIPSSLLCIMSMATFLAPPDSGERISLSVSMVLGLTVFQLLVADTLPTASKESPIVSTYLTINFVLACLTIPSSLANIGIAYGDCEEVSTCTKYSVYRNLFLEYLPRLLCVPTYRERIKCASVDVGTSNVFAEDIEMKAIVSISDGIEDKRKVHPVDSPTVKQKLSNAEKVGWTLFNSFICNNVLYSNRCSYIAIFIFIVL</sequence>
<dbReference type="Pfam" id="PF02932">
    <property type="entry name" value="Neur_chan_memb"/>
    <property type="match status" value="1"/>
</dbReference>
<reference evidence="8" key="1">
    <citation type="submission" date="2021-10" db="EMBL/GenBank/DDBJ databases">
        <title>Tropical sea cucumber genome reveals ecological adaptation and Cuvierian tubules defense mechanism.</title>
        <authorList>
            <person name="Chen T."/>
        </authorList>
    </citation>
    <scope>NUCLEOTIDE SEQUENCE</scope>
    <source>
        <strain evidence="8">Nanhai2018</strain>
        <tissue evidence="8">Muscle</tissue>
    </source>
</reference>
<dbReference type="EMBL" id="JAIZAY010000019">
    <property type="protein sequence ID" value="KAJ8023510.1"/>
    <property type="molecule type" value="Genomic_DNA"/>
</dbReference>
<dbReference type="Gene3D" id="2.70.170.10">
    <property type="entry name" value="Neurotransmitter-gated ion-channel ligand-binding domain"/>
    <property type="match status" value="1"/>
</dbReference>
<comment type="similarity">
    <text evidence="5">Belongs to the ligand-gated ion channel (TC 1.A.9) family.</text>
</comment>
<evidence type="ECO:0000256" key="2">
    <source>
        <dbReference type="ARBA" id="ARBA00022692"/>
    </source>
</evidence>
<evidence type="ECO:0000259" key="7">
    <source>
        <dbReference type="Pfam" id="PF02932"/>
    </source>
</evidence>
<feature type="domain" description="Neurotransmitter-gated ion-channel ligand-binding" evidence="6">
    <location>
        <begin position="21"/>
        <end position="204"/>
    </location>
</feature>
<dbReference type="OrthoDB" id="410315at2759"/>
<keyword evidence="2 5" id="KW-0812">Transmembrane</keyword>
<gene>
    <name evidence="8" type="ORF">HOLleu_35973</name>
</gene>
<feature type="domain" description="Neurotransmitter-gated ion-channel transmembrane" evidence="7">
    <location>
        <begin position="240"/>
        <end position="356"/>
    </location>
</feature>
<dbReference type="GO" id="GO:0016020">
    <property type="term" value="C:membrane"/>
    <property type="evidence" value="ECO:0007669"/>
    <property type="project" value="UniProtKB-SubCell"/>
</dbReference>
<dbReference type="GO" id="GO:0004888">
    <property type="term" value="F:transmembrane signaling receptor activity"/>
    <property type="evidence" value="ECO:0007669"/>
    <property type="project" value="InterPro"/>
</dbReference>
<evidence type="ECO:0000313" key="8">
    <source>
        <dbReference type="EMBL" id="KAJ8023510.1"/>
    </source>
</evidence>
<dbReference type="Proteomes" id="UP001152320">
    <property type="component" value="Chromosome 19"/>
</dbReference>
<dbReference type="SUPFAM" id="SSF63712">
    <property type="entry name" value="Nicotinic receptor ligand binding domain-like"/>
    <property type="match status" value="1"/>
</dbReference>
<evidence type="ECO:0000256" key="3">
    <source>
        <dbReference type="ARBA" id="ARBA00022989"/>
    </source>
</evidence>
<dbReference type="InterPro" id="IPR018000">
    <property type="entry name" value="Neurotransmitter_ion_chnl_CS"/>
</dbReference>
<evidence type="ECO:0000256" key="1">
    <source>
        <dbReference type="ARBA" id="ARBA00004141"/>
    </source>
</evidence>
<keyword evidence="5" id="KW-0406">Ion transport</keyword>
<dbReference type="InterPro" id="IPR036719">
    <property type="entry name" value="Neuro-gated_channel_TM_sf"/>
</dbReference>
<evidence type="ECO:0000256" key="4">
    <source>
        <dbReference type="ARBA" id="ARBA00023136"/>
    </source>
</evidence>
<dbReference type="SUPFAM" id="SSF90112">
    <property type="entry name" value="Neurotransmitter-gated ion-channel transmembrane pore"/>
    <property type="match status" value="1"/>
</dbReference>
<dbReference type="FunFam" id="2.70.170.10:FF:000028">
    <property type="entry name" value="AcetylCholine Receptor"/>
    <property type="match status" value="1"/>
</dbReference>